<keyword evidence="2" id="KW-0472">Membrane</keyword>
<keyword evidence="4" id="KW-1185">Reference proteome</keyword>
<dbReference type="EMBL" id="FNIE01000006">
    <property type="protein sequence ID" value="SDN92671.1"/>
    <property type="molecule type" value="Genomic_DNA"/>
</dbReference>
<protein>
    <submittedName>
        <fullName evidence="3">Uncharacterized protein</fullName>
    </submittedName>
</protein>
<feature type="region of interest" description="Disordered" evidence="1">
    <location>
        <begin position="1"/>
        <end position="35"/>
    </location>
</feature>
<keyword evidence="2" id="KW-0812">Transmembrane</keyword>
<evidence type="ECO:0000313" key="3">
    <source>
        <dbReference type="EMBL" id="SDN92671.1"/>
    </source>
</evidence>
<feature type="transmembrane region" description="Helical" evidence="2">
    <location>
        <begin position="56"/>
        <end position="83"/>
    </location>
</feature>
<dbReference type="Proteomes" id="UP000199341">
    <property type="component" value="Unassembled WGS sequence"/>
</dbReference>
<keyword evidence="2" id="KW-1133">Transmembrane helix</keyword>
<name>A0A1H0FDM0_9ACTN</name>
<dbReference type="AlphaFoldDB" id="A0A1H0FDM0"/>
<feature type="transmembrane region" description="Helical" evidence="2">
    <location>
        <begin position="95"/>
        <end position="120"/>
    </location>
</feature>
<accession>A0A1H0FDM0</accession>
<reference evidence="3 4" key="1">
    <citation type="submission" date="2016-10" db="EMBL/GenBank/DDBJ databases">
        <authorList>
            <person name="de Groot N.N."/>
        </authorList>
    </citation>
    <scope>NUCLEOTIDE SEQUENCE [LARGE SCALE GENOMIC DNA]</scope>
    <source>
        <strain evidence="3 4">CGMCC 4.2022</strain>
    </source>
</reference>
<sequence>MGSMTTSPGGHGYGSDVPEGGRPHPQERQEEQARPWPYAVHLVPGRVPHPDQDRRAYVAPLVATVFGVPLMLVDGLIVMFSPMATDSCSAGGCHALYTALTIGPCLLAAAVLALIGAWQISHRLRHRLLRTALSAAAPLLALSALLLYLHLPAAS</sequence>
<gene>
    <name evidence="3" type="ORF">SAMN05216259_106251</name>
</gene>
<evidence type="ECO:0000256" key="2">
    <source>
        <dbReference type="SAM" id="Phobius"/>
    </source>
</evidence>
<evidence type="ECO:0000313" key="4">
    <source>
        <dbReference type="Proteomes" id="UP000199341"/>
    </source>
</evidence>
<proteinExistence type="predicted"/>
<organism evidence="3 4">
    <name type="scientific">Actinacidiphila guanduensis</name>
    <dbReference type="NCBI Taxonomy" id="310781"/>
    <lineage>
        <taxon>Bacteria</taxon>
        <taxon>Bacillati</taxon>
        <taxon>Actinomycetota</taxon>
        <taxon>Actinomycetes</taxon>
        <taxon>Kitasatosporales</taxon>
        <taxon>Streptomycetaceae</taxon>
        <taxon>Actinacidiphila</taxon>
    </lineage>
</organism>
<feature type="transmembrane region" description="Helical" evidence="2">
    <location>
        <begin position="132"/>
        <end position="151"/>
    </location>
</feature>
<evidence type="ECO:0000256" key="1">
    <source>
        <dbReference type="SAM" id="MobiDB-lite"/>
    </source>
</evidence>
<feature type="compositionally biased region" description="Basic and acidic residues" evidence="1">
    <location>
        <begin position="19"/>
        <end position="33"/>
    </location>
</feature>